<evidence type="ECO:0000256" key="6">
    <source>
        <dbReference type="ARBA" id="ARBA00022755"/>
    </source>
</evidence>
<sequence>MDRIAVIDYGSQYTLLLARRIREMGVFCTVASPEEFKVESEIKGVVLSGGPQSVYEEGALGFPKQLEGFPVPIMGICYGMHLLAKKLGGEVRSGALGEYGLTNVSMDNERFRDIPEEIVTWMSHGDEVTSLPAECKVIARSKNGITAGFSNGRDIAFQFHPEVNHTQFGTNLIEDFVFNVCNASRNWKLSAFAERKVEEIKRIVGSSKVVGGLSGGVDSTVAAVLTSKAVGDAFTGIFVNHGLMRKNEDIEVCEALRSLGIKLINVDASEEFFRELKGIDNPEEKRKIIGKTFIKVFEREANKLNASFLLQGTIYSDVIESGAASKNSAKIKSHHNVGGLPDKMNLKLLEPIRELFKDEVRNLGYSLGIEPSLLTRQPFPGPGLGVRIIGEVDSEKARILKEVDSIFMDVLRKSGESEKIWQSFAVLLPVFSVGVKGDKRSYGYVVALRAVNSSEGMTASWHELPHEILREASSRITSGVREVGRVVFDITDKPPATIEWE</sequence>
<dbReference type="InterPro" id="IPR029062">
    <property type="entry name" value="Class_I_gatase-like"/>
</dbReference>
<dbReference type="Pfam" id="PF02540">
    <property type="entry name" value="NAD_synthase"/>
    <property type="match status" value="1"/>
</dbReference>
<dbReference type="EC" id="6.3.5.2" evidence="9"/>
<keyword evidence="7 9" id="KW-0067">ATP-binding</keyword>
<dbReference type="PROSITE" id="PS51553">
    <property type="entry name" value="GMPS_ATP_PPASE"/>
    <property type="match status" value="1"/>
</dbReference>
<evidence type="ECO:0000256" key="8">
    <source>
        <dbReference type="ARBA" id="ARBA00022962"/>
    </source>
</evidence>
<dbReference type="FunFam" id="3.30.300.10:FF:000002">
    <property type="entry name" value="GMP synthase [glutamine-hydrolyzing]"/>
    <property type="match status" value="1"/>
</dbReference>
<dbReference type="Pfam" id="PF00958">
    <property type="entry name" value="GMP_synt_C"/>
    <property type="match status" value="1"/>
</dbReference>
<dbReference type="Gene3D" id="3.40.50.880">
    <property type="match status" value="1"/>
</dbReference>
<dbReference type="Proteomes" id="UP000002881">
    <property type="component" value="Chromosome"/>
</dbReference>
<comment type="subunit">
    <text evidence="9">Homodimer.</text>
</comment>
<feature type="active site" description="Nucleophile" evidence="9">
    <location>
        <position position="77"/>
    </location>
</feature>
<accession>I2F2Y5</accession>
<feature type="active site" evidence="9">
    <location>
        <position position="162"/>
    </location>
</feature>
<dbReference type="RefSeq" id="WP_006492201.1">
    <property type="nucleotide sequence ID" value="NC_017934.1"/>
</dbReference>
<gene>
    <name evidence="9" type="primary">guaA</name>
    <name evidence="12" type="ORF">Theba_0569</name>
</gene>
<dbReference type="SUPFAM" id="SSF54810">
    <property type="entry name" value="GMP synthetase C-terminal dimerisation domain"/>
    <property type="match status" value="1"/>
</dbReference>
<keyword evidence="4 9" id="KW-0547">Nucleotide-binding</keyword>
<dbReference type="PANTHER" id="PTHR11922">
    <property type="entry name" value="GMP SYNTHASE-RELATED"/>
    <property type="match status" value="1"/>
</dbReference>
<dbReference type="eggNOG" id="COG0519">
    <property type="taxonomic scope" value="Bacteria"/>
</dbReference>
<dbReference type="eggNOG" id="COG0518">
    <property type="taxonomic scope" value="Bacteria"/>
</dbReference>
<reference evidence="12 13" key="1">
    <citation type="journal article" date="2012" name="Genome Biol. Evol.">
        <title>Genome Sequence of the Mesophilic Thermotogales Bacterium Mesotoga prima MesG1.Ag.4.2 Reveals the Largest Thermotogales Genome To Date.</title>
        <authorList>
            <person name="Zhaxybayeva O."/>
            <person name="Swithers K.S."/>
            <person name="Foght J."/>
            <person name="Green A.G."/>
            <person name="Bruce D."/>
            <person name="Detter C."/>
            <person name="Han S."/>
            <person name="Teshima H."/>
            <person name="Han J."/>
            <person name="Woyke T."/>
            <person name="Pitluck S."/>
            <person name="Nolan M."/>
            <person name="Ivanova N."/>
            <person name="Pati A."/>
            <person name="Land M.L."/>
            <person name="Dlutek M."/>
            <person name="Doolittle W.F."/>
            <person name="Noll K.M."/>
            <person name="Nesbo C.L."/>
        </authorList>
    </citation>
    <scope>NUCLEOTIDE SEQUENCE [LARGE SCALE GENOMIC DNA]</scope>
    <source>
        <strain evidence="13">mesG1.Ag.4.2</strain>
    </source>
</reference>
<dbReference type="STRING" id="660470.Theba_0569"/>
<name>I2F2Y5_9BACT</name>
<dbReference type="Gene3D" id="3.40.50.620">
    <property type="entry name" value="HUPs"/>
    <property type="match status" value="1"/>
</dbReference>
<dbReference type="CDD" id="cd01997">
    <property type="entry name" value="GMP_synthase_C"/>
    <property type="match status" value="1"/>
</dbReference>
<dbReference type="InterPro" id="IPR004739">
    <property type="entry name" value="GMP_synth_GATase"/>
</dbReference>
<keyword evidence="3 9" id="KW-0436">Ligase</keyword>
<dbReference type="CDD" id="cd01742">
    <property type="entry name" value="GATase1_GMP_Synthase"/>
    <property type="match status" value="1"/>
</dbReference>
<dbReference type="Gene3D" id="3.30.300.10">
    <property type="match status" value="1"/>
</dbReference>
<feature type="binding site" evidence="10">
    <location>
        <begin position="214"/>
        <end position="220"/>
    </location>
    <ligand>
        <name>ATP</name>
        <dbReference type="ChEBI" id="CHEBI:30616"/>
    </ligand>
</feature>
<dbReference type="GO" id="GO:0005524">
    <property type="term" value="F:ATP binding"/>
    <property type="evidence" value="ECO:0007669"/>
    <property type="project" value="UniProtKB-UniRule"/>
</dbReference>
<protein>
    <recommendedName>
        <fullName evidence="9">GMP synthase [glutamine-hydrolyzing]</fullName>
        <ecNumber evidence="9">6.3.5.2</ecNumber>
    </recommendedName>
    <alternativeName>
        <fullName evidence="9">GMP synthetase</fullName>
    </alternativeName>
    <alternativeName>
        <fullName evidence="9">Glutamine amidotransferase</fullName>
    </alternativeName>
</protein>
<comment type="pathway">
    <text evidence="2 9">Purine metabolism; GMP biosynthesis; GMP from XMP (L-Gln route): step 1/1.</text>
</comment>
<dbReference type="InterPro" id="IPR017926">
    <property type="entry name" value="GATASE"/>
</dbReference>
<dbReference type="UniPathway" id="UPA00189">
    <property type="reaction ID" value="UER00296"/>
</dbReference>
<dbReference type="AlphaFoldDB" id="I2F2Y5"/>
<dbReference type="SUPFAM" id="SSF52402">
    <property type="entry name" value="Adenine nucleotide alpha hydrolases-like"/>
    <property type="match status" value="1"/>
</dbReference>
<keyword evidence="6 9" id="KW-0658">Purine biosynthesis</keyword>
<evidence type="ECO:0000256" key="7">
    <source>
        <dbReference type="ARBA" id="ARBA00022840"/>
    </source>
</evidence>
<dbReference type="PRINTS" id="PR00096">
    <property type="entry name" value="GATASE"/>
</dbReference>
<dbReference type="NCBIfam" id="NF000848">
    <property type="entry name" value="PRK00074.1"/>
    <property type="match status" value="1"/>
</dbReference>
<feature type="domain" description="GMPS ATP-PPase" evidence="11">
    <location>
        <begin position="187"/>
        <end position="376"/>
    </location>
</feature>
<evidence type="ECO:0000256" key="10">
    <source>
        <dbReference type="PROSITE-ProRule" id="PRU00886"/>
    </source>
</evidence>
<dbReference type="GO" id="GO:0005829">
    <property type="term" value="C:cytosol"/>
    <property type="evidence" value="ECO:0007669"/>
    <property type="project" value="TreeGrafter"/>
</dbReference>
<dbReference type="InterPro" id="IPR001674">
    <property type="entry name" value="GMP_synth_C"/>
</dbReference>
<proteinExistence type="inferred from homology"/>
<dbReference type="InterPro" id="IPR014729">
    <property type="entry name" value="Rossmann-like_a/b/a_fold"/>
</dbReference>
<dbReference type="NCBIfam" id="TIGR00884">
    <property type="entry name" value="guaA_Cterm"/>
    <property type="match status" value="1"/>
</dbReference>
<evidence type="ECO:0000256" key="1">
    <source>
        <dbReference type="ARBA" id="ARBA00002332"/>
    </source>
</evidence>
<dbReference type="SUPFAM" id="SSF52317">
    <property type="entry name" value="Class I glutamine amidotransferase-like"/>
    <property type="match status" value="1"/>
</dbReference>
<dbReference type="GeneID" id="87106418"/>
<keyword evidence="8 9" id="KW-0315">Glutamine amidotransferase</keyword>
<feature type="active site" evidence="9">
    <location>
        <position position="160"/>
    </location>
</feature>
<evidence type="ECO:0000259" key="11">
    <source>
        <dbReference type="PROSITE" id="PS51553"/>
    </source>
</evidence>
<dbReference type="PANTHER" id="PTHR11922:SF2">
    <property type="entry name" value="GMP SYNTHASE [GLUTAMINE-HYDROLYZING]"/>
    <property type="match status" value="1"/>
</dbReference>
<evidence type="ECO:0000256" key="3">
    <source>
        <dbReference type="ARBA" id="ARBA00022598"/>
    </source>
</evidence>
<dbReference type="PROSITE" id="PS51273">
    <property type="entry name" value="GATASE_TYPE_1"/>
    <property type="match status" value="1"/>
</dbReference>
<organism evidence="12 13">
    <name type="scientific">Mesotoga prima MesG1.Ag.4.2</name>
    <dbReference type="NCBI Taxonomy" id="660470"/>
    <lineage>
        <taxon>Bacteria</taxon>
        <taxon>Thermotogati</taxon>
        <taxon>Thermotogota</taxon>
        <taxon>Thermotogae</taxon>
        <taxon>Kosmotogales</taxon>
        <taxon>Kosmotogaceae</taxon>
        <taxon>Mesotoga</taxon>
    </lineage>
</organism>
<evidence type="ECO:0000256" key="9">
    <source>
        <dbReference type="HAMAP-Rule" id="MF_00344"/>
    </source>
</evidence>
<dbReference type="GO" id="GO:0003921">
    <property type="term" value="F:GMP synthase activity"/>
    <property type="evidence" value="ECO:0007669"/>
    <property type="project" value="InterPro"/>
</dbReference>
<dbReference type="EMBL" id="CP003532">
    <property type="protein sequence ID" value="AFK06288.1"/>
    <property type="molecule type" value="Genomic_DNA"/>
</dbReference>
<dbReference type="HAMAP" id="MF_00344">
    <property type="entry name" value="GMP_synthase"/>
    <property type="match status" value="1"/>
</dbReference>
<dbReference type="KEGG" id="mpg:Theba_0569"/>
<evidence type="ECO:0000256" key="5">
    <source>
        <dbReference type="ARBA" id="ARBA00022749"/>
    </source>
</evidence>
<evidence type="ECO:0000313" key="12">
    <source>
        <dbReference type="EMBL" id="AFK06288.1"/>
    </source>
</evidence>
<dbReference type="PRINTS" id="PR00099">
    <property type="entry name" value="CPSGATASE"/>
</dbReference>
<comment type="catalytic activity">
    <reaction evidence="9">
        <text>XMP + L-glutamine + ATP + H2O = GMP + L-glutamate + AMP + diphosphate + 2 H(+)</text>
        <dbReference type="Rhea" id="RHEA:11680"/>
        <dbReference type="ChEBI" id="CHEBI:15377"/>
        <dbReference type="ChEBI" id="CHEBI:15378"/>
        <dbReference type="ChEBI" id="CHEBI:29985"/>
        <dbReference type="ChEBI" id="CHEBI:30616"/>
        <dbReference type="ChEBI" id="CHEBI:33019"/>
        <dbReference type="ChEBI" id="CHEBI:57464"/>
        <dbReference type="ChEBI" id="CHEBI:58115"/>
        <dbReference type="ChEBI" id="CHEBI:58359"/>
        <dbReference type="ChEBI" id="CHEBI:456215"/>
        <dbReference type="EC" id="6.3.5.2"/>
    </reaction>
</comment>
<dbReference type="HOGENOM" id="CLU_014340_0_5_0"/>
<dbReference type="NCBIfam" id="TIGR00888">
    <property type="entry name" value="guaA_Nterm"/>
    <property type="match status" value="1"/>
</dbReference>
<evidence type="ECO:0000313" key="13">
    <source>
        <dbReference type="Proteomes" id="UP000002881"/>
    </source>
</evidence>
<dbReference type="InterPro" id="IPR025777">
    <property type="entry name" value="GMPS_ATP_PPase_dom"/>
</dbReference>
<dbReference type="InterPro" id="IPR022955">
    <property type="entry name" value="GMP_synthase"/>
</dbReference>
<comment type="function">
    <text evidence="1 9">Catalyzes the synthesis of GMP from XMP.</text>
</comment>
<keyword evidence="5 9" id="KW-0332">GMP biosynthesis</keyword>
<evidence type="ECO:0000256" key="2">
    <source>
        <dbReference type="ARBA" id="ARBA00005153"/>
    </source>
</evidence>
<evidence type="ECO:0000256" key="4">
    <source>
        <dbReference type="ARBA" id="ARBA00022741"/>
    </source>
</evidence>
<keyword evidence="13" id="KW-1185">Reference proteome</keyword>
<dbReference type="InterPro" id="IPR022310">
    <property type="entry name" value="NAD/GMP_synthase"/>
</dbReference>
<dbReference type="Pfam" id="PF00117">
    <property type="entry name" value="GATase"/>
    <property type="match status" value="1"/>
</dbReference>